<evidence type="ECO:0000259" key="1">
    <source>
        <dbReference type="Pfam" id="PF08808"/>
    </source>
</evidence>
<reference evidence="3 4" key="1">
    <citation type="submission" date="2018-05" db="EMBL/GenBank/DDBJ databases">
        <title>Marinilabilia rubrum sp. nov., isolated from saltern sediment.</title>
        <authorList>
            <person name="Zhang R."/>
        </authorList>
    </citation>
    <scope>NUCLEOTIDE SEQUENCE [LARGE SCALE GENOMIC DNA]</scope>
    <source>
        <strain evidence="3 4">WTE16</strain>
    </source>
</reference>
<evidence type="ECO:0000259" key="2">
    <source>
        <dbReference type="Pfam" id="PF18870"/>
    </source>
</evidence>
<dbReference type="Proteomes" id="UP000244956">
    <property type="component" value="Unassembled WGS sequence"/>
</dbReference>
<feature type="domain" description="HEPN/RES N-terminal" evidence="2">
    <location>
        <begin position="33"/>
        <end position="159"/>
    </location>
</feature>
<organism evidence="3 4">
    <name type="scientific">Marinilabilia rubra</name>
    <dbReference type="NCBI Taxonomy" id="2162893"/>
    <lineage>
        <taxon>Bacteria</taxon>
        <taxon>Pseudomonadati</taxon>
        <taxon>Bacteroidota</taxon>
        <taxon>Bacteroidia</taxon>
        <taxon>Marinilabiliales</taxon>
        <taxon>Marinilabiliaceae</taxon>
        <taxon>Marinilabilia</taxon>
    </lineage>
</organism>
<evidence type="ECO:0000313" key="4">
    <source>
        <dbReference type="Proteomes" id="UP000244956"/>
    </source>
</evidence>
<dbReference type="EMBL" id="QEWP01000004">
    <property type="protein sequence ID" value="PWE00009.1"/>
    <property type="molecule type" value="Genomic_DNA"/>
</dbReference>
<protein>
    <recommendedName>
        <fullName evidence="5">RES domain-containing protein</fullName>
    </recommendedName>
</protein>
<name>A0A2U2BAB4_9BACT</name>
<dbReference type="OrthoDB" id="648213at2"/>
<comment type="caution">
    <text evidence="3">The sequence shown here is derived from an EMBL/GenBank/DDBJ whole genome shotgun (WGS) entry which is preliminary data.</text>
</comment>
<accession>A0A2U2BAB4</accession>
<dbReference type="InterPro" id="IPR014914">
    <property type="entry name" value="RES_dom"/>
</dbReference>
<dbReference type="Pfam" id="PF18870">
    <property type="entry name" value="HEPN_RES_NTD1"/>
    <property type="match status" value="1"/>
</dbReference>
<evidence type="ECO:0000313" key="3">
    <source>
        <dbReference type="EMBL" id="PWE00009.1"/>
    </source>
</evidence>
<dbReference type="RefSeq" id="WP_109263632.1">
    <property type="nucleotide sequence ID" value="NZ_QEWP01000004.1"/>
</dbReference>
<dbReference type="AlphaFoldDB" id="A0A2U2BAB4"/>
<feature type="domain" description="RES" evidence="1">
    <location>
        <begin position="220"/>
        <end position="361"/>
    </location>
</feature>
<keyword evidence="4" id="KW-1185">Reference proteome</keyword>
<gene>
    <name evidence="3" type="ORF">DDZ16_06495</name>
</gene>
<sequence>MNRTSNNISEKYICTCHFEDNAIIDFIERNTSNKENVICSYCDFGAQEGSIVSLTKLTEFVKEGITNYYGTPDGECLDYDEQEGGWIKVELLDTLEVLESELYVDDRQILIDVESIIPELEWVRKDPYYPEKHHQNIMDWNQFGKLVKHKIRFSSYSSTDFDSFEGKVSDILTEIARGVDKLELITELSSETIFYRCRQHSTGETPNSIKELGSPPLKYCTSENRMSPAGISMFYGAFDQMTAKVEVINNDSIKDEPMLTMGNFQLKEPLHVIDLTRLPEPPSIFKENNRELYHTVWFLRYFIDDVSKVISPDKYVHIEYIPTQVVTEYFRYRLPDEVGVVKGIVYPSSKNPNGKCCVLFMDDEACKESLNLIEFKTTNLSES</sequence>
<evidence type="ECO:0008006" key="5">
    <source>
        <dbReference type="Google" id="ProtNLM"/>
    </source>
</evidence>
<dbReference type="InterPro" id="IPR041206">
    <property type="entry name" value="HEPN/RES_NTD1"/>
</dbReference>
<dbReference type="Pfam" id="PF08808">
    <property type="entry name" value="RES"/>
    <property type="match status" value="1"/>
</dbReference>
<proteinExistence type="predicted"/>